<sequence length="119" mass="14449">MIYIGLEIKDQEPKLGLIFGIIGIFGFYMVLLILVKHKKFRLSKTDKSLTVQQIGRKTKDYKLENIDNWSEEFFIYRGEQKRTIKLTFKDQKRIKVTDKDDLMEYENLYHYLRINHRKK</sequence>
<dbReference type="AlphaFoldDB" id="A0AA49JJJ2"/>
<evidence type="ECO:0000256" key="1">
    <source>
        <dbReference type="SAM" id="Phobius"/>
    </source>
</evidence>
<accession>A0AA49JJJ2</accession>
<gene>
    <name evidence="2" type="ORF">K4G66_14035</name>
</gene>
<organism evidence="2">
    <name type="scientific">Roseihalotalea indica</name>
    <dbReference type="NCBI Taxonomy" id="2867963"/>
    <lineage>
        <taxon>Bacteria</taxon>
        <taxon>Pseudomonadati</taxon>
        <taxon>Bacteroidota</taxon>
        <taxon>Cytophagia</taxon>
        <taxon>Cytophagales</taxon>
        <taxon>Catalimonadaceae</taxon>
        <taxon>Roseihalotalea</taxon>
    </lineage>
</organism>
<protein>
    <submittedName>
        <fullName evidence="2">Uncharacterized protein</fullName>
    </submittedName>
</protein>
<keyword evidence="1" id="KW-1133">Transmembrane helix</keyword>
<evidence type="ECO:0000313" key="2">
    <source>
        <dbReference type="EMBL" id="WKN39811.1"/>
    </source>
</evidence>
<keyword evidence="1" id="KW-0812">Transmembrane</keyword>
<keyword evidence="1" id="KW-0472">Membrane</keyword>
<name>A0AA49JJJ2_9BACT</name>
<feature type="transmembrane region" description="Helical" evidence="1">
    <location>
        <begin position="15"/>
        <end position="35"/>
    </location>
</feature>
<reference evidence="2" key="2">
    <citation type="journal article" date="2024" name="Antonie Van Leeuwenhoek">
        <title>Roseihalotalea indica gen. nov., sp. nov., a halophilic Bacteroidetes from mesopelagic Southwest Indian Ocean with higher carbohydrate metabolic potential.</title>
        <authorList>
            <person name="Chen B."/>
            <person name="Zhang M."/>
            <person name="Lin D."/>
            <person name="Ye J."/>
            <person name="Tang K."/>
        </authorList>
    </citation>
    <scope>NUCLEOTIDE SEQUENCE</scope>
    <source>
        <strain evidence="2">TK19036</strain>
    </source>
</reference>
<reference evidence="2" key="1">
    <citation type="journal article" date="2023" name="Comput. Struct. Biotechnol. J.">
        <title>Discovery of a novel marine Bacteroidetes with a rich repertoire of carbohydrate-active enzymes.</title>
        <authorList>
            <person name="Chen B."/>
            <person name="Liu G."/>
            <person name="Chen Q."/>
            <person name="Wang H."/>
            <person name="Liu L."/>
            <person name="Tang K."/>
        </authorList>
    </citation>
    <scope>NUCLEOTIDE SEQUENCE</scope>
    <source>
        <strain evidence="2">TK19036</strain>
    </source>
</reference>
<proteinExistence type="predicted"/>
<dbReference type="EMBL" id="CP120682">
    <property type="protein sequence ID" value="WKN39811.1"/>
    <property type="molecule type" value="Genomic_DNA"/>
</dbReference>